<dbReference type="InterPro" id="IPR036867">
    <property type="entry name" value="R3H_dom_sf"/>
</dbReference>
<feature type="compositionally biased region" description="Pro residues" evidence="2">
    <location>
        <begin position="269"/>
        <end position="278"/>
    </location>
</feature>
<dbReference type="InterPro" id="IPR016197">
    <property type="entry name" value="Chromo-like_dom_sf"/>
</dbReference>
<feature type="domain" description="Chromo" evidence="3">
    <location>
        <begin position="420"/>
        <end position="480"/>
    </location>
</feature>
<evidence type="ECO:0000259" key="3">
    <source>
        <dbReference type="PROSITE" id="PS50013"/>
    </source>
</evidence>
<dbReference type="SUPFAM" id="SSF82708">
    <property type="entry name" value="R3H domain"/>
    <property type="match status" value="1"/>
</dbReference>
<feature type="compositionally biased region" description="Gly residues" evidence="2">
    <location>
        <begin position="762"/>
        <end position="778"/>
    </location>
</feature>
<feature type="compositionally biased region" description="Gly residues" evidence="2">
    <location>
        <begin position="12"/>
        <end position="52"/>
    </location>
</feature>
<dbReference type="Pfam" id="PF01424">
    <property type="entry name" value="R3H"/>
    <property type="match status" value="1"/>
</dbReference>
<dbReference type="Proteomes" id="UP000277580">
    <property type="component" value="Unassembled WGS sequence"/>
</dbReference>
<evidence type="ECO:0008006" key="8">
    <source>
        <dbReference type="Google" id="ProtNLM"/>
    </source>
</evidence>
<dbReference type="CDD" id="cd00024">
    <property type="entry name" value="CD_CSD"/>
    <property type="match status" value="1"/>
</dbReference>
<dbReference type="InterPro" id="IPR000467">
    <property type="entry name" value="G_patch_dom"/>
</dbReference>
<dbReference type="InterPro" id="IPR001374">
    <property type="entry name" value="R3H_dom"/>
</dbReference>
<feature type="region of interest" description="Disordered" evidence="2">
    <location>
        <begin position="114"/>
        <end position="279"/>
    </location>
</feature>
<feature type="region of interest" description="Disordered" evidence="2">
    <location>
        <begin position="296"/>
        <end position="331"/>
    </location>
</feature>
<evidence type="ECO:0000256" key="2">
    <source>
        <dbReference type="SAM" id="MobiDB-lite"/>
    </source>
</evidence>
<dbReference type="SUPFAM" id="SSF54160">
    <property type="entry name" value="Chromo domain-like"/>
    <property type="match status" value="1"/>
</dbReference>
<dbReference type="Gene3D" id="3.30.1370.50">
    <property type="entry name" value="R3H-like domain"/>
    <property type="match status" value="1"/>
</dbReference>
<evidence type="ECO:0000313" key="7">
    <source>
        <dbReference type="Proteomes" id="UP000277580"/>
    </source>
</evidence>
<feature type="region of interest" description="Disordered" evidence="2">
    <location>
        <begin position="1"/>
        <end position="58"/>
    </location>
</feature>
<dbReference type="SMART" id="SM00443">
    <property type="entry name" value="G_patch"/>
    <property type="match status" value="1"/>
</dbReference>
<dbReference type="STRING" id="1392247.A0A3N4L5D3"/>
<dbReference type="GO" id="GO:0003676">
    <property type="term" value="F:nucleic acid binding"/>
    <property type="evidence" value="ECO:0007669"/>
    <property type="project" value="UniProtKB-UniRule"/>
</dbReference>
<dbReference type="OrthoDB" id="21470at2759"/>
<dbReference type="PROSITE" id="PS51061">
    <property type="entry name" value="R3H"/>
    <property type="match status" value="1"/>
</dbReference>
<dbReference type="Gene3D" id="2.40.50.40">
    <property type="match status" value="1"/>
</dbReference>
<feature type="domain" description="R3H" evidence="5">
    <location>
        <begin position="670"/>
        <end position="732"/>
    </location>
</feature>
<evidence type="ECO:0000256" key="1">
    <source>
        <dbReference type="ARBA" id="ARBA00011353"/>
    </source>
</evidence>
<feature type="compositionally biased region" description="Acidic residues" evidence="2">
    <location>
        <begin position="133"/>
        <end position="143"/>
    </location>
</feature>
<evidence type="ECO:0000313" key="6">
    <source>
        <dbReference type="EMBL" id="RPB17776.1"/>
    </source>
</evidence>
<keyword evidence="7" id="KW-1185">Reference proteome</keyword>
<dbReference type="InParanoid" id="A0A3N4L5D3"/>
<dbReference type="AlphaFoldDB" id="A0A3N4L5D3"/>
<accession>A0A3N4L5D3</accession>
<dbReference type="GO" id="GO:0006338">
    <property type="term" value="P:chromatin remodeling"/>
    <property type="evidence" value="ECO:0007669"/>
    <property type="project" value="UniProtKB-ARBA"/>
</dbReference>
<feature type="compositionally biased region" description="Low complexity" evidence="2">
    <location>
        <begin position="296"/>
        <end position="306"/>
    </location>
</feature>
<dbReference type="InterPro" id="IPR051189">
    <property type="entry name" value="Splicing_assoc_domain"/>
</dbReference>
<evidence type="ECO:0000259" key="4">
    <source>
        <dbReference type="PROSITE" id="PS50174"/>
    </source>
</evidence>
<dbReference type="PANTHER" id="PTHR14195">
    <property type="entry name" value="G PATCH DOMAIN CONTAINING PROTEIN 2"/>
    <property type="match status" value="1"/>
</dbReference>
<proteinExistence type="predicted"/>
<feature type="region of interest" description="Disordered" evidence="2">
    <location>
        <begin position="540"/>
        <end position="559"/>
    </location>
</feature>
<feature type="compositionally biased region" description="Basic residues" evidence="2">
    <location>
        <begin position="317"/>
        <end position="327"/>
    </location>
</feature>
<protein>
    <recommendedName>
        <fullName evidence="8">Protein SQS1</fullName>
    </recommendedName>
</protein>
<feature type="compositionally biased region" description="Acidic residues" evidence="2">
    <location>
        <begin position="487"/>
        <end position="505"/>
    </location>
</feature>
<feature type="region of interest" description="Disordered" evidence="2">
    <location>
        <begin position="349"/>
        <end position="376"/>
    </location>
</feature>
<feature type="region of interest" description="Disordered" evidence="2">
    <location>
        <begin position="755"/>
        <end position="794"/>
    </location>
</feature>
<feature type="compositionally biased region" description="Polar residues" evidence="2">
    <location>
        <begin position="238"/>
        <end position="248"/>
    </location>
</feature>
<reference evidence="6 7" key="1">
    <citation type="journal article" date="2018" name="Nat. Ecol. Evol.">
        <title>Pezizomycetes genomes reveal the molecular basis of ectomycorrhizal truffle lifestyle.</title>
        <authorList>
            <person name="Murat C."/>
            <person name="Payen T."/>
            <person name="Noel B."/>
            <person name="Kuo A."/>
            <person name="Morin E."/>
            <person name="Chen J."/>
            <person name="Kohler A."/>
            <person name="Krizsan K."/>
            <person name="Balestrini R."/>
            <person name="Da Silva C."/>
            <person name="Montanini B."/>
            <person name="Hainaut M."/>
            <person name="Levati E."/>
            <person name="Barry K.W."/>
            <person name="Belfiori B."/>
            <person name="Cichocki N."/>
            <person name="Clum A."/>
            <person name="Dockter R.B."/>
            <person name="Fauchery L."/>
            <person name="Guy J."/>
            <person name="Iotti M."/>
            <person name="Le Tacon F."/>
            <person name="Lindquist E.A."/>
            <person name="Lipzen A."/>
            <person name="Malagnac F."/>
            <person name="Mello A."/>
            <person name="Molinier V."/>
            <person name="Miyauchi S."/>
            <person name="Poulain J."/>
            <person name="Riccioni C."/>
            <person name="Rubini A."/>
            <person name="Sitrit Y."/>
            <person name="Splivallo R."/>
            <person name="Traeger S."/>
            <person name="Wang M."/>
            <person name="Zifcakova L."/>
            <person name="Wipf D."/>
            <person name="Zambonelli A."/>
            <person name="Paolocci F."/>
            <person name="Nowrousian M."/>
            <person name="Ottonello S."/>
            <person name="Baldrian P."/>
            <person name="Spatafora J.W."/>
            <person name="Henrissat B."/>
            <person name="Nagy L.G."/>
            <person name="Aury J.M."/>
            <person name="Wincker P."/>
            <person name="Grigoriev I.V."/>
            <person name="Bonfante P."/>
            <person name="Martin F.M."/>
        </authorList>
    </citation>
    <scope>NUCLEOTIDE SEQUENCE [LARGE SCALE GENOMIC DNA]</scope>
    <source>
        <strain evidence="6 7">CCBAS932</strain>
    </source>
</reference>
<dbReference type="SMART" id="SM00393">
    <property type="entry name" value="R3H"/>
    <property type="match status" value="1"/>
</dbReference>
<dbReference type="InterPro" id="IPR000953">
    <property type="entry name" value="Chromo/chromo_shadow_dom"/>
</dbReference>
<sequence length="840" mass="91019">MVHRGRGANKFRGGGDASGRGGGGGRGNRGGGGGGRGNRGGGGRGRGGGRGGFFRMAGDENHSFSLADEAKNTERHHGNYSGGSLRHVKISFVAAGHLEPSDLLKPLNVNIPPVEEGQNLMQPRAQRTTSDSTEAEAEDEDFDMQNGESDSPAEPIATGDLQEDLDMEKLDLDPPSQQPFVVDVIGDPSLKPKGKSIFTMPIYSPAREISPERPGSSSSSSSERIVFIPRKMRPGLSRTGTNLSISQEPASSAPKKKKTPTPPPKREPTPPPKEPTPPVVEVKVVETVVSHTTVTTVTDKVPAAPTIDSKPFTRSTKGNRRRKARQRRKDEEEEIICDYIENVAATMRAEDAEERGEAAPAVSMRELGGDDDPEDAWYSATDSEEEAEDSDAVNAYKSIWSEHELEGFDALSTASEGPRGPVKTVIGKRKRPSGVQYLIKWEGYETDDATWVLSETLDSAADAKIAVYEKILLQKATDAANAAASSEDSEGGSDDYDEDDDEDLDEDEKLARFLQHQEEMGITESDLELNLELDELMELSFPGGGGGGGSSKKKGKGKGKSRYADIVLDRRTGRFPNATRFADAYDHFDLMDWERLSLSIKKGKGKKGKGKQIEVLETSDSELEENIRNSWQKDREKKKARKQEREALRAEGLLGRNRTVRDPKAKWKEGMSSGDLRDDITQFLLSELSSISLPPMSKPNRKIVHSIGAAFGLKSKSFGKERSRYTTLYKTSTSARFAQDQDAINDLMAKKRFFGRPDVHSGRGGRGGGGRGRGGAGGVVHHREGDVVGGSAPEIAEDNKGRRMLEKMGYRTGMALGIDGNKGIVVPVAAIVKISKAGLG</sequence>
<dbReference type="PROSITE" id="PS50013">
    <property type="entry name" value="CHROMO_2"/>
    <property type="match status" value="1"/>
</dbReference>
<evidence type="ECO:0000259" key="5">
    <source>
        <dbReference type="PROSITE" id="PS51061"/>
    </source>
</evidence>
<feature type="domain" description="G-patch" evidence="4">
    <location>
        <begin position="797"/>
        <end position="840"/>
    </location>
</feature>
<dbReference type="InterPro" id="IPR023780">
    <property type="entry name" value="Chromo_domain"/>
</dbReference>
<dbReference type="EMBL" id="ML119105">
    <property type="protein sequence ID" value="RPB17776.1"/>
    <property type="molecule type" value="Genomic_DNA"/>
</dbReference>
<organism evidence="6 7">
    <name type="scientific">Morchella conica CCBAS932</name>
    <dbReference type="NCBI Taxonomy" id="1392247"/>
    <lineage>
        <taxon>Eukaryota</taxon>
        <taxon>Fungi</taxon>
        <taxon>Dikarya</taxon>
        <taxon>Ascomycota</taxon>
        <taxon>Pezizomycotina</taxon>
        <taxon>Pezizomycetes</taxon>
        <taxon>Pezizales</taxon>
        <taxon>Morchellaceae</taxon>
        <taxon>Morchella</taxon>
    </lineage>
</organism>
<name>A0A3N4L5D3_9PEZI</name>
<comment type="subunit">
    <text evidence="1">Component of the NuA4 histone acetyltransferase complex.</text>
</comment>
<feature type="region of interest" description="Disordered" evidence="2">
    <location>
        <begin position="480"/>
        <end position="505"/>
    </location>
</feature>
<gene>
    <name evidence="6" type="ORF">P167DRAFT_515198</name>
</gene>
<dbReference type="Pfam" id="PF00385">
    <property type="entry name" value="Chromo"/>
    <property type="match status" value="1"/>
</dbReference>
<dbReference type="PROSITE" id="PS50174">
    <property type="entry name" value="G_PATCH"/>
    <property type="match status" value="1"/>
</dbReference>